<organism evidence="2 3">
    <name type="scientific">Rangifer tarandus platyrhynchus</name>
    <name type="common">Svalbard reindeer</name>
    <dbReference type="NCBI Taxonomy" id="3082113"/>
    <lineage>
        <taxon>Eukaryota</taxon>
        <taxon>Metazoa</taxon>
        <taxon>Chordata</taxon>
        <taxon>Craniata</taxon>
        <taxon>Vertebrata</taxon>
        <taxon>Euteleostomi</taxon>
        <taxon>Mammalia</taxon>
        <taxon>Eutheria</taxon>
        <taxon>Laurasiatheria</taxon>
        <taxon>Artiodactyla</taxon>
        <taxon>Ruminantia</taxon>
        <taxon>Pecora</taxon>
        <taxon>Cervidae</taxon>
        <taxon>Odocoileinae</taxon>
        <taxon>Rangifer</taxon>
    </lineage>
</organism>
<feature type="compositionally biased region" description="Low complexity" evidence="1">
    <location>
        <begin position="80"/>
        <end position="92"/>
    </location>
</feature>
<sequence>MGHLRSSQPTHDHQDWGPRWGHISGEGTSSSTHSQGLGSILTAPFRGGGGVEGQLGPLDQSQDSGWALSGSSQCRRDSQQSDWSGQSWGTSSPSMQTVR</sequence>
<accession>A0ABN8Z128</accession>
<proteinExistence type="predicted"/>
<feature type="region of interest" description="Disordered" evidence="1">
    <location>
        <begin position="1"/>
        <end position="99"/>
    </location>
</feature>
<feature type="compositionally biased region" description="Polar residues" evidence="1">
    <location>
        <begin position="26"/>
        <end position="37"/>
    </location>
</feature>
<gene>
    <name evidence="2" type="ORF">MRATA1EN1_LOCUS16067</name>
</gene>
<evidence type="ECO:0000313" key="3">
    <source>
        <dbReference type="Proteomes" id="UP001176941"/>
    </source>
</evidence>
<evidence type="ECO:0000256" key="1">
    <source>
        <dbReference type="SAM" id="MobiDB-lite"/>
    </source>
</evidence>
<name>A0ABN8Z128_RANTA</name>
<reference evidence="2" key="1">
    <citation type="submission" date="2023-04" db="EMBL/GenBank/DDBJ databases">
        <authorList>
            <consortium name="ELIXIR-Norway"/>
        </authorList>
    </citation>
    <scope>NUCLEOTIDE SEQUENCE [LARGE SCALE GENOMIC DNA]</scope>
</reference>
<keyword evidence="3" id="KW-1185">Reference proteome</keyword>
<dbReference type="EMBL" id="OX459962">
    <property type="protein sequence ID" value="CAI9167105.1"/>
    <property type="molecule type" value="Genomic_DNA"/>
</dbReference>
<protein>
    <submittedName>
        <fullName evidence="2">Uncharacterized protein</fullName>
    </submittedName>
</protein>
<dbReference type="Proteomes" id="UP001176941">
    <property type="component" value="Chromosome 26"/>
</dbReference>
<evidence type="ECO:0000313" key="2">
    <source>
        <dbReference type="EMBL" id="CAI9167105.1"/>
    </source>
</evidence>